<keyword evidence="2" id="KW-1185">Reference proteome</keyword>
<dbReference type="RefSeq" id="XP_024714447.1">
    <property type="nucleotide sequence ID" value="XM_024857311.1"/>
</dbReference>
<gene>
    <name evidence="1" type="ORF">C7M61_001919</name>
</gene>
<comment type="caution">
    <text evidence="1">The sequence shown here is derived from an EMBL/GenBank/DDBJ whole genome shotgun (WGS) entry which is preliminary data.</text>
</comment>
<dbReference type="VEuPathDB" id="FungiDB:C7M61_001919"/>
<dbReference type="GeneID" id="36565309"/>
<dbReference type="Proteomes" id="UP000241107">
    <property type="component" value="Unassembled WGS sequence"/>
</dbReference>
<evidence type="ECO:0000313" key="1">
    <source>
        <dbReference type="EMBL" id="PSK39310.1"/>
    </source>
</evidence>
<sequence>MPRHIKPPAKISYNSFFIQTPYNGFQPISVKKYPELRQAVQDSLQPPEEKNPNMEMAEAILDCLLITAENKIAKGQSEEKALKYVRSMLMILDNPDSLFYRSGERALQFIPPEVTAMMRRSIFERR</sequence>
<proteinExistence type="predicted"/>
<organism evidence="1 2">
    <name type="scientific">Candidozyma pseudohaemuli</name>
    <dbReference type="NCBI Taxonomy" id="418784"/>
    <lineage>
        <taxon>Eukaryota</taxon>
        <taxon>Fungi</taxon>
        <taxon>Dikarya</taxon>
        <taxon>Ascomycota</taxon>
        <taxon>Saccharomycotina</taxon>
        <taxon>Pichiomycetes</taxon>
        <taxon>Metschnikowiaceae</taxon>
        <taxon>Candidozyma</taxon>
    </lineage>
</organism>
<protein>
    <submittedName>
        <fullName evidence="1">Uncharacterized protein</fullName>
    </submittedName>
</protein>
<reference evidence="1 2" key="1">
    <citation type="submission" date="2018-03" db="EMBL/GenBank/DDBJ databases">
        <title>Candida pseudohaemulonii genome assembly and annotation.</title>
        <authorList>
            <person name="Munoz J.F."/>
            <person name="Gade L.G."/>
            <person name="Chow N.A."/>
            <person name="Litvintseva A.P."/>
            <person name="Loparev V.N."/>
            <person name="Cuomo C.A."/>
        </authorList>
    </citation>
    <scope>NUCLEOTIDE SEQUENCE [LARGE SCALE GENOMIC DNA]</scope>
    <source>
        <strain evidence="1 2">B12108</strain>
    </source>
</reference>
<accession>A0A2P7YTL2</accession>
<dbReference type="EMBL" id="PYFQ01000003">
    <property type="protein sequence ID" value="PSK39310.1"/>
    <property type="molecule type" value="Genomic_DNA"/>
</dbReference>
<name>A0A2P7YTL2_9ASCO</name>
<evidence type="ECO:0000313" key="2">
    <source>
        <dbReference type="Proteomes" id="UP000241107"/>
    </source>
</evidence>
<dbReference type="AlphaFoldDB" id="A0A2P7YTL2"/>